<keyword evidence="2" id="KW-1185">Reference proteome</keyword>
<sequence length="128" mass="14580">MESLEVTLQFTAPYSLENPTERTNRTVKTMIAHYIEGHQSSWDELLPEITLAVNSSGNHAYLPPCPYKVVKFFSPNVVRLTKEGEPKRRVANIAQLKPFHQGDEGIDMIPETEIVETKDEEQTTLPNR</sequence>
<feature type="non-terminal residue" evidence="1">
    <location>
        <position position="128"/>
    </location>
</feature>
<organism evidence="1 2">
    <name type="scientific">Drosophila navojoa</name>
    <name type="common">Fruit fly</name>
    <dbReference type="NCBI Taxonomy" id="7232"/>
    <lineage>
        <taxon>Eukaryota</taxon>
        <taxon>Metazoa</taxon>
        <taxon>Ecdysozoa</taxon>
        <taxon>Arthropoda</taxon>
        <taxon>Hexapoda</taxon>
        <taxon>Insecta</taxon>
        <taxon>Pterygota</taxon>
        <taxon>Neoptera</taxon>
        <taxon>Endopterygota</taxon>
        <taxon>Diptera</taxon>
        <taxon>Brachycera</taxon>
        <taxon>Muscomorpha</taxon>
        <taxon>Ephydroidea</taxon>
        <taxon>Drosophilidae</taxon>
        <taxon>Drosophila</taxon>
    </lineage>
</organism>
<dbReference type="AlphaFoldDB" id="A0A484AQF9"/>
<dbReference type="InterPro" id="IPR036397">
    <property type="entry name" value="RNaseH_sf"/>
</dbReference>
<dbReference type="GO" id="GO:0003676">
    <property type="term" value="F:nucleic acid binding"/>
    <property type="evidence" value="ECO:0007669"/>
    <property type="project" value="InterPro"/>
</dbReference>
<name>A0A484AQF9_DRONA</name>
<accession>A0A484AQF9</accession>
<comment type="caution">
    <text evidence="1">The sequence shown here is derived from an EMBL/GenBank/DDBJ whole genome shotgun (WGS) entry which is preliminary data.</text>
</comment>
<proteinExistence type="predicted"/>
<evidence type="ECO:0008006" key="3">
    <source>
        <dbReference type="Google" id="ProtNLM"/>
    </source>
</evidence>
<dbReference type="InterPro" id="IPR012337">
    <property type="entry name" value="RNaseH-like_sf"/>
</dbReference>
<dbReference type="Gene3D" id="3.30.420.10">
    <property type="entry name" value="Ribonuclease H-like superfamily/Ribonuclease H"/>
    <property type="match status" value="1"/>
</dbReference>
<gene>
    <name evidence="1" type="ORF">AWZ03_014683</name>
</gene>
<reference evidence="1 2" key="1">
    <citation type="journal article" date="2019" name="J. Hered.">
        <title>An Improved Genome Assembly for Drosophila navojoa, the Basal Species in the mojavensis Cluster.</title>
        <authorList>
            <person name="Vanderlinde T."/>
            <person name="Dupim E.G."/>
            <person name="Nazario-Yepiz N.O."/>
            <person name="Carvalho A.B."/>
        </authorList>
    </citation>
    <scope>NUCLEOTIDE SEQUENCE [LARGE SCALE GENOMIC DNA]</scope>
    <source>
        <strain evidence="1">Navoj_Jal97</strain>
        <tissue evidence="1">Whole organism</tissue>
    </source>
</reference>
<evidence type="ECO:0000313" key="1">
    <source>
        <dbReference type="EMBL" id="TDG38893.1"/>
    </source>
</evidence>
<protein>
    <recommendedName>
        <fullName evidence="3">Integrase catalytic domain-containing protein</fullName>
    </recommendedName>
</protein>
<dbReference type="SUPFAM" id="SSF53098">
    <property type="entry name" value="Ribonuclease H-like"/>
    <property type="match status" value="1"/>
</dbReference>
<evidence type="ECO:0000313" key="2">
    <source>
        <dbReference type="Proteomes" id="UP000295192"/>
    </source>
</evidence>
<dbReference type="EMBL" id="LSRL02001694">
    <property type="protein sequence ID" value="TDG38893.1"/>
    <property type="molecule type" value="Genomic_DNA"/>
</dbReference>
<dbReference type="Proteomes" id="UP000295192">
    <property type="component" value="Unassembled WGS sequence"/>
</dbReference>